<dbReference type="PROSITE" id="PS01196">
    <property type="entry name" value="PEPT_TRNA_HYDROL_2"/>
    <property type="match status" value="1"/>
</dbReference>
<evidence type="ECO:0000256" key="1">
    <source>
        <dbReference type="ARBA" id="ARBA00013260"/>
    </source>
</evidence>
<keyword evidence="3 7" id="KW-0378">Hydrolase</keyword>
<evidence type="ECO:0000256" key="4">
    <source>
        <dbReference type="ARBA" id="ARBA00022884"/>
    </source>
</evidence>
<evidence type="ECO:0000256" key="7">
    <source>
        <dbReference type="HAMAP-Rule" id="MF_00083"/>
    </source>
</evidence>
<feature type="site" description="Stabilizes the basic form of H active site to accept a proton" evidence="7">
    <location>
        <position position="98"/>
    </location>
</feature>
<dbReference type="PROSITE" id="PS01195">
    <property type="entry name" value="PEPT_TRNA_HYDROL_1"/>
    <property type="match status" value="1"/>
</dbReference>
<dbReference type="PANTHER" id="PTHR17224">
    <property type="entry name" value="PEPTIDYL-TRNA HYDROLASE"/>
    <property type="match status" value="1"/>
</dbReference>
<evidence type="ECO:0000256" key="6">
    <source>
        <dbReference type="ARBA" id="ARBA00050038"/>
    </source>
</evidence>
<dbReference type="InterPro" id="IPR018171">
    <property type="entry name" value="Pept_tRNA_hydro_CS"/>
</dbReference>
<accession>A0ABN5V5F8</accession>
<dbReference type="Proteomes" id="UP000217805">
    <property type="component" value="Chromosome"/>
</dbReference>
<comment type="function">
    <text evidence="7">Hydrolyzes ribosome-free peptidyl-tRNAs (with 1 or more amino acids incorporated), which drop off the ribosome during protein synthesis, or as a result of ribosome stalling.</text>
</comment>
<feature type="binding site" evidence="7">
    <location>
        <position position="119"/>
    </location>
    <ligand>
        <name>tRNA</name>
        <dbReference type="ChEBI" id="CHEBI:17843"/>
    </ligand>
</feature>
<comment type="subcellular location">
    <subcellularLocation>
        <location evidence="7">Cytoplasm</location>
    </subcellularLocation>
</comment>
<keyword evidence="4 7" id="KW-0694">RNA-binding</keyword>
<feature type="site" description="Discriminates between blocked and unblocked aminoacyl-tRNA" evidence="7">
    <location>
        <position position="17"/>
    </location>
</feature>
<feature type="binding site" evidence="7">
    <location>
        <position position="22"/>
    </location>
    <ligand>
        <name>tRNA</name>
        <dbReference type="ChEBI" id="CHEBI:17843"/>
    </ligand>
</feature>
<keyword evidence="7" id="KW-0963">Cytoplasm</keyword>
<comment type="catalytic activity">
    <reaction evidence="7 8">
        <text>an N-acyl-L-alpha-aminoacyl-tRNA + H2O = an N-acyl-L-amino acid + a tRNA + H(+)</text>
        <dbReference type="Rhea" id="RHEA:54448"/>
        <dbReference type="Rhea" id="RHEA-COMP:10123"/>
        <dbReference type="Rhea" id="RHEA-COMP:13883"/>
        <dbReference type="ChEBI" id="CHEBI:15377"/>
        <dbReference type="ChEBI" id="CHEBI:15378"/>
        <dbReference type="ChEBI" id="CHEBI:59874"/>
        <dbReference type="ChEBI" id="CHEBI:78442"/>
        <dbReference type="ChEBI" id="CHEBI:138191"/>
        <dbReference type="EC" id="3.1.1.29"/>
    </reaction>
</comment>
<proteinExistence type="inferred from homology"/>
<comment type="subunit">
    <text evidence="7">Monomer.</text>
</comment>
<feature type="binding site" evidence="7">
    <location>
        <position position="73"/>
    </location>
    <ligand>
        <name>tRNA</name>
        <dbReference type="ChEBI" id="CHEBI:17843"/>
    </ligand>
</feature>
<dbReference type="Pfam" id="PF01195">
    <property type="entry name" value="Pept_tRNA_hydro"/>
    <property type="match status" value="1"/>
</dbReference>
<dbReference type="InterPro" id="IPR036416">
    <property type="entry name" value="Pept_tRNA_hydro_sf"/>
</dbReference>
<dbReference type="InterPro" id="IPR001328">
    <property type="entry name" value="Pept_tRNA_hydro"/>
</dbReference>
<comment type="function">
    <text evidence="7">Catalyzes the release of premature peptidyl moieties from peptidyl-tRNA molecules trapped in stalled 50S ribosomal subunits, and thus maintains levels of free tRNAs and 50S ribosomes.</text>
</comment>
<feature type="binding site" evidence="7">
    <location>
        <position position="71"/>
    </location>
    <ligand>
        <name>tRNA</name>
        <dbReference type="ChEBI" id="CHEBI:17843"/>
    </ligand>
</feature>
<evidence type="ECO:0000256" key="8">
    <source>
        <dbReference type="RuleBase" id="RU000673"/>
    </source>
</evidence>
<keyword evidence="11" id="KW-1185">Reference proteome</keyword>
<comment type="similarity">
    <text evidence="5 7 9">Belongs to the PTH family.</text>
</comment>
<organism evidence="10 11">
    <name type="scientific">Blattabacterium cuenoti BPAY</name>
    <dbReference type="NCBI Taxonomy" id="1457031"/>
    <lineage>
        <taxon>Bacteria</taxon>
        <taxon>Pseudomonadati</taxon>
        <taxon>Bacteroidota</taxon>
        <taxon>Flavobacteriia</taxon>
        <taxon>Flavobacteriales</taxon>
        <taxon>Blattabacteriaceae</taxon>
        <taxon>Blattabacterium</taxon>
    </lineage>
</organism>
<dbReference type="RefSeq" id="WP_096378506.1">
    <property type="nucleotide sequence ID" value="NZ_AP014609.1"/>
</dbReference>
<dbReference type="SUPFAM" id="SSF53178">
    <property type="entry name" value="Peptidyl-tRNA hydrolase-like"/>
    <property type="match status" value="1"/>
</dbReference>
<keyword evidence="2 7" id="KW-0820">tRNA-binding</keyword>
<dbReference type="PANTHER" id="PTHR17224:SF1">
    <property type="entry name" value="PEPTIDYL-TRNA HYDROLASE"/>
    <property type="match status" value="1"/>
</dbReference>
<dbReference type="EMBL" id="AP014609">
    <property type="protein sequence ID" value="BAR92314.1"/>
    <property type="molecule type" value="Genomic_DNA"/>
</dbReference>
<name>A0ABN5V5F8_9FLAO</name>
<feature type="active site" description="Proton acceptor" evidence="7">
    <location>
        <position position="27"/>
    </location>
</feature>
<evidence type="ECO:0000313" key="11">
    <source>
        <dbReference type="Proteomes" id="UP000217805"/>
    </source>
</evidence>
<dbReference type="HAMAP" id="MF_00083">
    <property type="entry name" value="Pept_tRNA_hydro_bact"/>
    <property type="match status" value="1"/>
</dbReference>
<dbReference type="Gene3D" id="3.40.50.1470">
    <property type="entry name" value="Peptidyl-tRNA hydrolase"/>
    <property type="match status" value="1"/>
</dbReference>
<evidence type="ECO:0000313" key="10">
    <source>
        <dbReference type="EMBL" id="BAR92314.1"/>
    </source>
</evidence>
<protein>
    <recommendedName>
        <fullName evidence="6 7">Peptidyl-tRNA hydrolase</fullName>
        <shortName evidence="7">Pth</shortName>
        <ecNumber evidence="1 7">3.1.1.29</ecNumber>
    </recommendedName>
</protein>
<gene>
    <name evidence="7 10" type="primary">pth</name>
    <name evidence="10" type="ORF">BPAY_599</name>
</gene>
<evidence type="ECO:0000256" key="5">
    <source>
        <dbReference type="ARBA" id="ARBA00038063"/>
    </source>
</evidence>
<dbReference type="EC" id="3.1.1.29" evidence="1 7"/>
<sequence length="192" mass="22549">MNYLSPIEKFLIIGLGNPGYLYRKTRHNLGFMILDKISKKYRFSFSKKKLGFISEFIYNDKLLFFLKPSTYMNRSGEAVKYWMIKEKIILKNILIISDDIYLNFGSFRLREKGGSGGHNGLKNIEIEIGTTHYARLRFGIKKNHFDQKIDSYVLENWKDEEIDDLFSKLDIGIKIIFSFVTNGLQKTMNLFN</sequence>
<reference evidence="10 11" key="1">
    <citation type="journal article" date="2015" name="Microbes Environ.">
        <title>An Efficient Strategy Developed for Next-Generation Sequencing of Endosymbiont Genomes Performed Using Crude DNA Isolated from Host Tissues: A Case Study of Blattabacterium cuenoti Inhabiting the Fat Bodies of Cockroaches.</title>
        <authorList>
            <person name="Kinjo Y."/>
            <person name="Saitoh S."/>
            <person name="Tokuda G."/>
        </authorList>
    </citation>
    <scope>NUCLEOTIDE SEQUENCE [LARGE SCALE GENOMIC DNA]</scope>
    <source>
        <strain evidence="10 11">BPAY</strain>
    </source>
</reference>
<dbReference type="CDD" id="cd00462">
    <property type="entry name" value="PTH"/>
    <property type="match status" value="1"/>
</dbReference>
<evidence type="ECO:0000256" key="2">
    <source>
        <dbReference type="ARBA" id="ARBA00022555"/>
    </source>
</evidence>
<evidence type="ECO:0000256" key="9">
    <source>
        <dbReference type="RuleBase" id="RU004320"/>
    </source>
</evidence>
<dbReference type="NCBIfam" id="TIGR00447">
    <property type="entry name" value="pth"/>
    <property type="match status" value="1"/>
</dbReference>
<dbReference type="GO" id="GO:0004045">
    <property type="term" value="F:peptidyl-tRNA hydrolase activity"/>
    <property type="evidence" value="ECO:0007669"/>
    <property type="project" value="UniProtKB-EC"/>
</dbReference>
<evidence type="ECO:0000256" key="3">
    <source>
        <dbReference type="ARBA" id="ARBA00022801"/>
    </source>
</evidence>